<feature type="binding site" evidence="7">
    <location>
        <position position="184"/>
    </location>
    <ligand>
        <name>Fe(2+)</name>
        <dbReference type="ChEBI" id="CHEBI:29033"/>
    </ligand>
</feature>
<dbReference type="Pfam" id="PF00762">
    <property type="entry name" value="Ferrochelatase"/>
    <property type="match status" value="1"/>
</dbReference>
<dbReference type="AlphaFoldDB" id="A0A1Q5Q4I0"/>
<dbReference type="InterPro" id="IPR033644">
    <property type="entry name" value="Ferrochelatase_C"/>
</dbReference>
<protein>
    <recommendedName>
        <fullName evidence="7">Coproporphyrin III ferrochelatase</fullName>
        <ecNumber evidence="7">4.99.1.9</ecNumber>
    </recommendedName>
</protein>
<sequence>MTDPLAPFDAVLYVTYGGPDGPEAVLPFMRNATAGRGVPDERLIEVAGHYRRFGGVSPINERNAELRDALAAELADRGSRTPVVIGNRNWHPFIKDTLEKLAAEGASRILVLLASAYASYSGCRQYREDLGVAAAALAEAGIELTFAKARPYYTTPGFLDAATDATEAAVQDLGEDAHIAFVTHSILTSMNTNSGPPTYVEQHLEVCEVIAARLTERLGREVPWDLVYCSRSGPEHVPWLEPDINDHLAELKEQGVRSVVAVPMGFTSDHMEVVFDLDVEAAETAADLGLAYRRAATVGTDERFVASLAHVLSETAAQARGEVLDPEAGDLGPWPARCRPGCCAAVIHPHAPAPRPTVCGAD</sequence>
<dbReference type="STRING" id="208480.SAMN02910418_01708"/>
<evidence type="ECO:0000256" key="8">
    <source>
        <dbReference type="RuleBase" id="RU004185"/>
    </source>
</evidence>
<evidence type="ECO:0000256" key="1">
    <source>
        <dbReference type="ARBA" id="ARBA00004744"/>
    </source>
</evidence>
<keyword evidence="5 7" id="KW-0627">Porphyrin biosynthesis</keyword>
<comment type="catalytic activity">
    <reaction evidence="6">
        <text>Fe-coproporphyrin III + 2 H(+) = coproporphyrin III + Fe(2+)</text>
        <dbReference type="Rhea" id="RHEA:49572"/>
        <dbReference type="ChEBI" id="CHEBI:15378"/>
        <dbReference type="ChEBI" id="CHEBI:29033"/>
        <dbReference type="ChEBI" id="CHEBI:68438"/>
        <dbReference type="ChEBI" id="CHEBI:131725"/>
        <dbReference type="EC" id="4.99.1.9"/>
    </reaction>
    <physiologicalReaction direction="right-to-left" evidence="6">
        <dbReference type="Rhea" id="RHEA:49574"/>
    </physiologicalReaction>
</comment>
<keyword evidence="2 7" id="KW-0408">Iron</keyword>
<dbReference type="Gene3D" id="3.40.50.1400">
    <property type="match status" value="2"/>
</dbReference>
<dbReference type="GO" id="GO:0005737">
    <property type="term" value="C:cytoplasm"/>
    <property type="evidence" value="ECO:0007669"/>
    <property type="project" value="UniProtKB-SubCell"/>
</dbReference>
<dbReference type="GO" id="GO:0006783">
    <property type="term" value="P:heme biosynthetic process"/>
    <property type="evidence" value="ECO:0007669"/>
    <property type="project" value="UniProtKB-UniRule"/>
</dbReference>
<gene>
    <name evidence="7" type="primary">cpfC</name>
    <name evidence="9" type="ORF">BSZ39_03590</name>
</gene>
<dbReference type="EMBL" id="MQVR01000013">
    <property type="protein sequence ID" value="OKL54550.1"/>
    <property type="molecule type" value="Genomic_DNA"/>
</dbReference>
<dbReference type="InterPro" id="IPR033659">
    <property type="entry name" value="Ferrochelatase_N"/>
</dbReference>
<evidence type="ECO:0000256" key="6">
    <source>
        <dbReference type="ARBA" id="ARBA00024536"/>
    </source>
</evidence>
<dbReference type="CDD" id="cd00419">
    <property type="entry name" value="Ferrochelatase_C"/>
    <property type="match status" value="1"/>
</dbReference>
<accession>A0A1Q5Q4I0</accession>
<dbReference type="Proteomes" id="UP000185628">
    <property type="component" value="Unassembled WGS sequence"/>
</dbReference>
<dbReference type="GO" id="GO:0004325">
    <property type="term" value="F:ferrochelatase activity"/>
    <property type="evidence" value="ECO:0007669"/>
    <property type="project" value="UniProtKB-UniRule"/>
</dbReference>
<dbReference type="PANTHER" id="PTHR11108">
    <property type="entry name" value="FERROCHELATASE"/>
    <property type="match status" value="1"/>
</dbReference>
<evidence type="ECO:0000256" key="3">
    <source>
        <dbReference type="ARBA" id="ARBA00023133"/>
    </source>
</evidence>
<keyword evidence="7" id="KW-0479">Metal-binding</keyword>
<evidence type="ECO:0000256" key="2">
    <source>
        <dbReference type="ARBA" id="ARBA00023004"/>
    </source>
</evidence>
<comment type="caution">
    <text evidence="7">Lacks conserved residue(s) required for the propagation of feature annotation.</text>
</comment>
<keyword evidence="10" id="KW-1185">Reference proteome</keyword>
<evidence type="ECO:0000256" key="4">
    <source>
        <dbReference type="ARBA" id="ARBA00023239"/>
    </source>
</evidence>
<dbReference type="EC" id="4.99.1.9" evidence="7"/>
<dbReference type="CDD" id="cd03411">
    <property type="entry name" value="Ferrochelatase_N"/>
    <property type="match status" value="1"/>
</dbReference>
<dbReference type="SUPFAM" id="SSF53800">
    <property type="entry name" value="Chelatase"/>
    <property type="match status" value="1"/>
</dbReference>
<dbReference type="PANTHER" id="PTHR11108:SF1">
    <property type="entry name" value="FERROCHELATASE, MITOCHONDRIAL"/>
    <property type="match status" value="1"/>
</dbReference>
<comment type="function">
    <text evidence="7">Involved in coproporphyrin-dependent heme b biosynthesis. Catalyzes the insertion of ferrous iron into coproporphyrin III to form Fe-coproporphyrin III.</text>
</comment>
<evidence type="ECO:0000256" key="7">
    <source>
        <dbReference type="HAMAP-Rule" id="MF_00323"/>
    </source>
</evidence>
<organism evidence="9 10">
    <name type="scientific">Bowdeniella nasicola</name>
    <dbReference type="NCBI Taxonomy" id="208480"/>
    <lineage>
        <taxon>Bacteria</taxon>
        <taxon>Bacillati</taxon>
        <taxon>Actinomycetota</taxon>
        <taxon>Actinomycetes</taxon>
        <taxon>Actinomycetales</taxon>
        <taxon>Actinomycetaceae</taxon>
        <taxon>Bowdeniella</taxon>
    </lineage>
</organism>
<dbReference type="InterPro" id="IPR001015">
    <property type="entry name" value="Ferrochelatase"/>
</dbReference>
<evidence type="ECO:0000313" key="9">
    <source>
        <dbReference type="EMBL" id="OKL54550.1"/>
    </source>
</evidence>
<feature type="binding site" evidence="7">
    <location>
        <position position="272"/>
    </location>
    <ligand>
        <name>Fe(2+)</name>
        <dbReference type="ChEBI" id="CHEBI:29033"/>
    </ligand>
</feature>
<evidence type="ECO:0000256" key="5">
    <source>
        <dbReference type="ARBA" id="ARBA00023244"/>
    </source>
</evidence>
<comment type="subcellular location">
    <subcellularLocation>
        <location evidence="7">Cytoplasm</location>
    </subcellularLocation>
</comment>
<comment type="similarity">
    <text evidence="7 8">Belongs to the ferrochelatase family.</text>
</comment>
<feature type="binding site" evidence="7">
    <location>
        <position position="57"/>
    </location>
    <ligand>
        <name>Fe-coproporphyrin III</name>
        <dbReference type="ChEBI" id="CHEBI:68438"/>
    </ligand>
</feature>
<comment type="caution">
    <text evidence="9">The sequence shown here is derived from an EMBL/GenBank/DDBJ whole genome shotgun (WGS) entry which is preliminary data.</text>
</comment>
<dbReference type="RefSeq" id="WP_073716024.1">
    <property type="nucleotide sequence ID" value="NZ_MQVR01000013.1"/>
</dbReference>
<dbReference type="GO" id="GO:0046872">
    <property type="term" value="F:metal ion binding"/>
    <property type="evidence" value="ECO:0007669"/>
    <property type="project" value="UniProtKB-KW"/>
</dbReference>
<feature type="binding site" description="axial binding residue" evidence="7">
    <location>
        <position position="16"/>
    </location>
    <ligand>
        <name>Fe-coproporphyrin III</name>
        <dbReference type="ChEBI" id="CHEBI:68438"/>
    </ligand>
    <ligandPart>
        <name>Fe</name>
        <dbReference type="ChEBI" id="CHEBI:18248"/>
    </ligandPart>
</feature>
<keyword evidence="3 7" id="KW-0350">Heme biosynthesis</keyword>
<dbReference type="HAMAP" id="MF_00323">
    <property type="entry name" value="Ferrochelatase"/>
    <property type="match status" value="1"/>
</dbReference>
<evidence type="ECO:0000313" key="10">
    <source>
        <dbReference type="Proteomes" id="UP000185628"/>
    </source>
</evidence>
<keyword evidence="4 7" id="KW-0456">Lyase</keyword>
<feature type="binding site" evidence="7">
    <location>
        <position position="126"/>
    </location>
    <ligand>
        <name>Fe-coproporphyrin III</name>
        <dbReference type="ChEBI" id="CHEBI:68438"/>
    </ligand>
</feature>
<proteinExistence type="inferred from homology"/>
<name>A0A1Q5Q4I0_9ACTO</name>
<keyword evidence="7" id="KW-0963">Cytoplasm</keyword>
<dbReference type="UniPathway" id="UPA00252"/>
<comment type="pathway">
    <text evidence="1 7">Porphyrin-containing compound metabolism; protoheme biosynthesis.</text>
</comment>
<reference evidence="10" key="1">
    <citation type="submission" date="2016-12" db="EMBL/GenBank/DDBJ databases">
        <authorList>
            <person name="Meng X."/>
        </authorList>
    </citation>
    <scope>NUCLEOTIDE SEQUENCE [LARGE SCALE GENOMIC DNA]</scope>
    <source>
        <strain evidence="10">DSM 19116</strain>
    </source>
</reference>